<protein>
    <recommendedName>
        <fullName evidence="11 13">Glycerol-3-phosphate dehydrogenase [NAD(P)+]</fullName>
        <ecNumber evidence="10 13">1.1.1.94</ecNumber>
    </recommendedName>
    <alternativeName>
        <fullName evidence="13">NAD(P)(+)-dependent glycerol-3-phosphate dehydrogenase</fullName>
    </alternativeName>
    <alternativeName>
        <fullName evidence="12 13">NAD(P)H-dependent dihydroxyacetone-phosphate reductase</fullName>
    </alternativeName>
</protein>
<keyword evidence="13" id="KW-0547">Nucleotide-binding</keyword>
<comment type="subcellular location">
    <subcellularLocation>
        <location evidence="13">Cytoplasm</location>
    </subcellularLocation>
</comment>
<dbReference type="HAMAP" id="MF_00394">
    <property type="entry name" value="NAD_Glyc3P_dehydrog"/>
    <property type="match status" value="1"/>
</dbReference>
<feature type="domain" description="Glycerol-3-phosphate dehydrogenase NAD-dependent N-terminal" evidence="18">
    <location>
        <begin position="37"/>
        <end position="195"/>
    </location>
</feature>
<feature type="binding site" evidence="13">
    <location>
        <position position="292"/>
    </location>
    <ligand>
        <name>sn-glycerol 3-phosphate</name>
        <dbReference type="ChEBI" id="CHEBI:57597"/>
    </ligand>
</feature>
<feature type="binding site" evidence="13">
    <location>
        <position position="227"/>
    </location>
    <ligand>
        <name>sn-glycerol 3-phosphate</name>
        <dbReference type="ChEBI" id="CHEBI:57597"/>
    </ligand>
</feature>
<dbReference type="NCBIfam" id="NF000942">
    <property type="entry name" value="PRK00094.1-4"/>
    <property type="match status" value="1"/>
</dbReference>
<dbReference type="AlphaFoldDB" id="A0A9D5K783"/>
<evidence type="ECO:0000256" key="15">
    <source>
        <dbReference type="PIRSR" id="PIRSR000114-2"/>
    </source>
</evidence>
<dbReference type="SUPFAM" id="SSF48179">
    <property type="entry name" value="6-phosphogluconate dehydrogenase C-terminal domain-like"/>
    <property type="match status" value="1"/>
</dbReference>
<dbReference type="Pfam" id="PF01210">
    <property type="entry name" value="NAD_Gly3P_dh_N"/>
    <property type="match status" value="1"/>
</dbReference>
<keyword evidence="6 13" id="KW-0443">Lipid metabolism</keyword>
<feature type="binding site" evidence="16">
    <location>
        <position position="176"/>
    </location>
    <ligand>
        <name>NAD(+)</name>
        <dbReference type="ChEBI" id="CHEBI:57540"/>
    </ligand>
</feature>
<comment type="caution">
    <text evidence="20">The sequence shown here is derived from an EMBL/GenBank/DDBJ whole genome shotgun (WGS) entry which is preliminary data.</text>
</comment>
<dbReference type="Pfam" id="PF07479">
    <property type="entry name" value="NAD_Gly3P_dh_C"/>
    <property type="match status" value="1"/>
</dbReference>
<dbReference type="Gene3D" id="1.10.1040.10">
    <property type="entry name" value="N-(1-d-carboxylethyl)-l-norvaline Dehydrogenase, domain 2"/>
    <property type="match status" value="1"/>
</dbReference>
<dbReference type="SUPFAM" id="SSF51735">
    <property type="entry name" value="NAD(P)-binding Rossmann-fold domains"/>
    <property type="match status" value="1"/>
</dbReference>
<evidence type="ECO:0000256" key="10">
    <source>
        <dbReference type="ARBA" id="ARBA00066687"/>
    </source>
</evidence>
<feature type="binding site" evidence="13">
    <location>
        <position position="144"/>
    </location>
    <ligand>
        <name>NADPH</name>
        <dbReference type="ChEBI" id="CHEBI:57783"/>
    </ligand>
</feature>
<evidence type="ECO:0000256" key="6">
    <source>
        <dbReference type="ARBA" id="ARBA00023098"/>
    </source>
</evidence>
<dbReference type="GO" id="GO:0051287">
    <property type="term" value="F:NAD binding"/>
    <property type="evidence" value="ECO:0007669"/>
    <property type="project" value="InterPro"/>
</dbReference>
<comment type="similarity">
    <text evidence="1 13 17">Belongs to the NAD-dependent glycerol-3-phosphate dehydrogenase family.</text>
</comment>
<evidence type="ECO:0000256" key="16">
    <source>
        <dbReference type="PIRSR" id="PIRSR000114-3"/>
    </source>
</evidence>
<evidence type="ECO:0000256" key="12">
    <source>
        <dbReference type="ARBA" id="ARBA00080511"/>
    </source>
</evidence>
<keyword evidence="13" id="KW-0963">Cytoplasm</keyword>
<evidence type="ECO:0000256" key="1">
    <source>
        <dbReference type="ARBA" id="ARBA00011009"/>
    </source>
</evidence>
<comment type="caution">
    <text evidence="13">Lacks conserved residue(s) required for the propagation of feature annotation.</text>
</comment>
<feature type="binding site" evidence="13">
    <location>
        <position position="174"/>
    </location>
    <ligand>
        <name>sn-glycerol 3-phosphate</name>
        <dbReference type="ChEBI" id="CHEBI:57597"/>
    </ligand>
</feature>
<keyword evidence="5 13" id="KW-0520">NAD</keyword>
<feature type="binding site" evidence="16">
    <location>
        <begin position="42"/>
        <end position="47"/>
    </location>
    <ligand>
        <name>NAD(+)</name>
        <dbReference type="ChEBI" id="CHEBI:57540"/>
    </ligand>
</feature>
<dbReference type="EC" id="1.1.1.94" evidence="10 13"/>
<dbReference type="PANTHER" id="PTHR11728">
    <property type="entry name" value="GLYCEROL-3-PHOSPHATE DEHYDROGENASE"/>
    <property type="match status" value="1"/>
</dbReference>
<evidence type="ECO:0000313" key="21">
    <source>
        <dbReference type="Proteomes" id="UP000630660"/>
    </source>
</evidence>
<evidence type="ECO:0000256" key="9">
    <source>
        <dbReference type="ARBA" id="ARBA00052716"/>
    </source>
</evidence>
<dbReference type="NCBIfam" id="NF000940">
    <property type="entry name" value="PRK00094.1-2"/>
    <property type="match status" value="1"/>
</dbReference>
<feature type="active site" description="Proton acceptor" evidence="13 14">
    <location>
        <position position="227"/>
    </location>
</feature>
<feature type="binding site" evidence="13">
    <location>
        <position position="315"/>
    </location>
    <ligand>
        <name>NADPH</name>
        <dbReference type="ChEBI" id="CHEBI:57783"/>
    </ligand>
</feature>
<feature type="binding site" evidence="13">
    <location>
        <position position="291"/>
    </location>
    <ligand>
        <name>NADPH</name>
        <dbReference type="ChEBI" id="CHEBI:57783"/>
    </ligand>
</feature>
<keyword evidence="4 13" id="KW-0560">Oxidoreductase</keyword>
<dbReference type="GO" id="GO:0006650">
    <property type="term" value="P:glycerophospholipid metabolic process"/>
    <property type="evidence" value="ECO:0007669"/>
    <property type="project" value="UniProtKB-UniRule"/>
</dbReference>
<dbReference type="PROSITE" id="PS00957">
    <property type="entry name" value="NAD_G3PDH"/>
    <property type="match status" value="1"/>
</dbReference>
<proteinExistence type="inferred from homology"/>
<comment type="catalytic activity">
    <reaction evidence="9">
        <text>sn-glycerol 3-phosphate + NADP(+) = dihydroxyacetone phosphate + NADPH + H(+)</text>
        <dbReference type="Rhea" id="RHEA:11096"/>
        <dbReference type="ChEBI" id="CHEBI:15378"/>
        <dbReference type="ChEBI" id="CHEBI:57597"/>
        <dbReference type="ChEBI" id="CHEBI:57642"/>
        <dbReference type="ChEBI" id="CHEBI:57783"/>
        <dbReference type="ChEBI" id="CHEBI:58349"/>
        <dbReference type="EC" id="1.1.1.94"/>
    </reaction>
    <physiologicalReaction direction="right-to-left" evidence="9">
        <dbReference type="Rhea" id="RHEA:11098"/>
    </physiologicalReaction>
</comment>
<feature type="binding site" evidence="16">
    <location>
        <position position="291"/>
    </location>
    <ligand>
        <name>NAD(+)</name>
        <dbReference type="ChEBI" id="CHEBI:57540"/>
    </ligand>
</feature>
<dbReference type="PRINTS" id="PR00077">
    <property type="entry name" value="GPDHDRGNASE"/>
</dbReference>
<evidence type="ECO:0000256" key="4">
    <source>
        <dbReference type="ARBA" id="ARBA00023002"/>
    </source>
</evidence>
<feature type="binding site" evidence="13">
    <location>
        <position position="280"/>
    </location>
    <ligand>
        <name>sn-glycerol 3-phosphate</name>
        <dbReference type="ChEBI" id="CHEBI:57597"/>
    </ligand>
</feature>
<dbReference type="InterPro" id="IPR006168">
    <property type="entry name" value="G3P_DH_NAD-dep"/>
</dbReference>
<evidence type="ECO:0000259" key="19">
    <source>
        <dbReference type="Pfam" id="PF07479"/>
    </source>
</evidence>
<keyword evidence="3 13" id="KW-0521">NADP</keyword>
<dbReference type="GO" id="GO:0046168">
    <property type="term" value="P:glycerol-3-phosphate catabolic process"/>
    <property type="evidence" value="ECO:0007669"/>
    <property type="project" value="InterPro"/>
</dbReference>
<dbReference type="GO" id="GO:0005975">
    <property type="term" value="P:carbohydrate metabolic process"/>
    <property type="evidence" value="ECO:0007669"/>
    <property type="project" value="InterPro"/>
</dbReference>
<evidence type="ECO:0000256" key="17">
    <source>
        <dbReference type="RuleBase" id="RU000437"/>
    </source>
</evidence>
<gene>
    <name evidence="13" type="primary">gpsA</name>
    <name evidence="20" type="ORF">GF359_00210</name>
</gene>
<feature type="binding site" evidence="13">
    <location>
        <position position="172"/>
    </location>
    <ligand>
        <name>sn-glycerol 3-phosphate</name>
        <dbReference type="ChEBI" id="CHEBI:57597"/>
    </ligand>
</feature>
<dbReference type="InterPro" id="IPR008927">
    <property type="entry name" value="6-PGluconate_DH-like_C_sf"/>
</dbReference>
<dbReference type="GO" id="GO:0005829">
    <property type="term" value="C:cytosol"/>
    <property type="evidence" value="ECO:0007669"/>
    <property type="project" value="TreeGrafter"/>
</dbReference>
<evidence type="ECO:0000256" key="7">
    <source>
        <dbReference type="ARBA" id="ARBA00023209"/>
    </source>
</evidence>
<feature type="binding site" evidence="15">
    <location>
        <begin position="291"/>
        <end position="292"/>
    </location>
    <ligand>
        <name>substrate</name>
    </ligand>
</feature>
<dbReference type="GO" id="GO:0047952">
    <property type="term" value="F:glycerol-3-phosphate dehydrogenase [NAD(P)+] activity"/>
    <property type="evidence" value="ECO:0007669"/>
    <property type="project" value="UniProtKB-UniRule"/>
</dbReference>
<feature type="binding site" evidence="13">
    <location>
        <position position="144"/>
    </location>
    <ligand>
        <name>sn-glycerol 3-phosphate</name>
        <dbReference type="ChEBI" id="CHEBI:57597"/>
    </ligand>
</feature>
<feature type="binding site" evidence="13">
    <location>
        <position position="176"/>
    </location>
    <ligand>
        <name>NADPH</name>
        <dbReference type="ChEBI" id="CHEBI:57783"/>
    </ligand>
</feature>
<dbReference type="PANTHER" id="PTHR11728:SF1">
    <property type="entry name" value="GLYCEROL-3-PHOSPHATE DEHYDROGENASE [NAD(+)] 2, CHLOROPLASTIC"/>
    <property type="match status" value="1"/>
</dbReference>
<dbReference type="Gene3D" id="3.40.50.720">
    <property type="entry name" value="NAD(P)-binding Rossmann-like Domain"/>
    <property type="match status" value="1"/>
</dbReference>
<dbReference type="Proteomes" id="UP000630660">
    <property type="component" value="Unassembled WGS sequence"/>
</dbReference>
<dbReference type="InterPro" id="IPR036291">
    <property type="entry name" value="NAD(P)-bd_dom_sf"/>
</dbReference>
<keyword evidence="8 13" id="KW-1208">Phospholipid metabolism</keyword>
<keyword evidence="7 13" id="KW-0594">Phospholipid biosynthesis</keyword>
<dbReference type="PIRSF" id="PIRSF000114">
    <property type="entry name" value="Glycerol-3-P_dh"/>
    <property type="match status" value="1"/>
</dbReference>
<sequence length="369" mass="39978">MRLFDTVRSSQQYLSSGYGQGETFESMGKDMETGKLKIGFLGAGAWGTTMGIKLWQAGHKVSLWEISRIKVEKLSHTRRLPGVLPGILLPRGLSYTSDMKEAVYGIGLLVLAVPCQALRSTLKSLSRVIKDKIPTPGSVVSLIKGLESKTGLRPSQVWEEFFPKVPVTVVSGPSIAIEVLKGQPTAMVAAGKDPKKVRLVQHTLSEDNVRVYRSDDPVGVELAGALKNIIAIASGIAEGLGMGTNARAALLARGQAEITRLGQKLGARPRTFAGLAGWGDLVTTAWNPSSRNHRVGLGVARGKVLQAILEELGMVAEGVETCKIARKLGKMYNVEMPITESVYRVLFRKSNPGKELERLVSRPLKNEVW</sequence>
<dbReference type="FunFam" id="1.10.1040.10:FF:000001">
    <property type="entry name" value="Glycerol-3-phosphate dehydrogenase [NAD(P)+]"/>
    <property type="match status" value="1"/>
</dbReference>
<feature type="binding site" evidence="13">
    <location>
        <position position="290"/>
    </location>
    <ligand>
        <name>sn-glycerol 3-phosphate</name>
        <dbReference type="ChEBI" id="CHEBI:57597"/>
    </ligand>
</feature>
<evidence type="ECO:0000256" key="3">
    <source>
        <dbReference type="ARBA" id="ARBA00022857"/>
    </source>
</evidence>
<accession>A0A9D5K783</accession>
<dbReference type="InterPro" id="IPR011128">
    <property type="entry name" value="G3P_DH_NAD-dep_N"/>
</dbReference>
<dbReference type="GO" id="GO:0046167">
    <property type="term" value="P:glycerol-3-phosphate biosynthetic process"/>
    <property type="evidence" value="ECO:0007669"/>
    <property type="project" value="UniProtKB-UniRule"/>
</dbReference>
<keyword evidence="2 13" id="KW-0444">Lipid biosynthesis</keyword>
<dbReference type="GO" id="GO:0008654">
    <property type="term" value="P:phospholipid biosynthetic process"/>
    <property type="evidence" value="ECO:0007669"/>
    <property type="project" value="UniProtKB-KW"/>
</dbReference>
<evidence type="ECO:0000256" key="11">
    <source>
        <dbReference type="ARBA" id="ARBA00069372"/>
    </source>
</evidence>
<evidence type="ECO:0000256" key="14">
    <source>
        <dbReference type="PIRSR" id="PIRSR000114-1"/>
    </source>
</evidence>
<organism evidence="20 21">
    <name type="scientific">candidate division WOR-3 bacterium</name>
    <dbReference type="NCBI Taxonomy" id="2052148"/>
    <lineage>
        <taxon>Bacteria</taxon>
        <taxon>Bacteria division WOR-3</taxon>
    </lineage>
</organism>
<evidence type="ECO:0000256" key="8">
    <source>
        <dbReference type="ARBA" id="ARBA00023264"/>
    </source>
</evidence>
<comment type="catalytic activity">
    <reaction evidence="13">
        <text>sn-glycerol 3-phosphate + NAD(+) = dihydroxyacetone phosphate + NADH + H(+)</text>
        <dbReference type="Rhea" id="RHEA:11092"/>
        <dbReference type="ChEBI" id="CHEBI:15378"/>
        <dbReference type="ChEBI" id="CHEBI:57540"/>
        <dbReference type="ChEBI" id="CHEBI:57597"/>
        <dbReference type="ChEBI" id="CHEBI:57642"/>
        <dbReference type="ChEBI" id="CHEBI:57945"/>
        <dbReference type="EC" id="1.1.1.94"/>
    </reaction>
</comment>
<evidence type="ECO:0000256" key="13">
    <source>
        <dbReference type="HAMAP-Rule" id="MF_00394"/>
    </source>
</evidence>
<evidence type="ECO:0000256" key="2">
    <source>
        <dbReference type="ARBA" id="ARBA00022516"/>
    </source>
</evidence>
<feature type="binding site" evidence="13">
    <location>
        <position position="46"/>
    </location>
    <ligand>
        <name>NADPH</name>
        <dbReference type="ChEBI" id="CHEBI:57783"/>
    </ligand>
</feature>
<evidence type="ECO:0000313" key="20">
    <source>
        <dbReference type="EMBL" id="MBD3363616.1"/>
    </source>
</evidence>
<dbReference type="EMBL" id="WJKJ01000007">
    <property type="protein sequence ID" value="MBD3363616.1"/>
    <property type="molecule type" value="Genomic_DNA"/>
</dbReference>
<comment type="function">
    <text evidence="13">Catalyzes the reduction of the glycolytic intermediate dihydroxyacetone phosphate (DHAP) to sn-glycerol 3-phosphate (G3P), the key precursor for phospholipid synthesis.</text>
</comment>
<feature type="binding site" evidence="15">
    <location>
        <position position="144"/>
    </location>
    <ligand>
        <name>substrate</name>
    </ligand>
</feature>
<dbReference type="InterPro" id="IPR013328">
    <property type="entry name" value="6PGD_dom2"/>
</dbReference>
<evidence type="ECO:0000259" key="18">
    <source>
        <dbReference type="Pfam" id="PF01210"/>
    </source>
</evidence>
<feature type="binding site" evidence="13">
    <location>
        <position position="291"/>
    </location>
    <ligand>
        <name>sn-glycerol 3-phosphate</name>
        <dbReference type="ChEBI" id="CHEBI:57597"/>
    </ligand>
</feature>
<name>A0A9D5K783_UNCW3</name>
<reference evidence="20" key="1">
    <citation type="submission" date="2019-11" db="EMBL/GenBank/DDBJ databases">
        <title>Microbial mats filling the niche in hypersaline microbial mats.</title>
        <authorList>
            <person name="Wong H.L."/>
            <person name="Macleod F.I."/>
            <person name="White R.A. III"/>
            <person name="Burns B.P."/>
        </authorList>
    </citation>
    <scope>NUCLEOTIDE SEQUENCE</scope>
    <source>
        <strain evidence="20">Bin_327</strain>
    </source>
</reference>
<feature type="domain" description="Glycerol-3-phosphate dehydrogenase NAD-dependent C-terminal" evidence="19">
    <location>
        <begin position="216"/>
        <end position="354"/>
    </location>
</feature>
<feature type="binding site" evidence="13">
    <location>
        <position position="317"/>
    </location>
    <ligand>
        <name>NADPH</name>
        <dbReference type="ChEBI" id="CHEBI:57783"/>
    </ligand>
</feature>
<evidence type="ECO:0000256" key="5">
    <source>
        <dbReference type="ARBA" id="ARBA00023027"/>
    </source>
</evidence>
<dbReference type="FunFam" id="3.40.50.720:FF:000019">
    <property type="entry name" value="Glycerol-3-phosphate dehydrogenase [NAD(P)+]"/>
    <property type="match status" value="1"/>
</dbReference>
<dbReference type="InterPro" id="IPR006109">
    <property type="entry name" value="G3P_DH_NAD-dep_C"/>
</dbReference>
<comment type="pathway">
    <text evidence="13">Membrane lipid metabolism; glycerophospholipid metabolism.</text>
</comment>